<keyword evidence="9" id="KW-1185">Reference proteome</keyword>
<organism evidence="8 9">
    <name type="scientific">Pseudomonas schmalbachii</name>
    <dbReference type="NCBI Taxonomy" id="2816993"/>
    <lineage>
        <taxon>Bacteria</taxon>
        <taxon>Pseudomonadati</taxon>
        <taxon>Pseudomonadota</taxon>
        <taxon>Gammaproteobacteria</taxon>
        <taxon>Pseudomonadales</taxon>
        <taxon>Pseudomonadaceae</taxon>
        <taxon>Pseudomonas</taxon>
    </lineage>
</organism>
<evidence type="ECO:0000313" key="9">
    <source>
        <dbReference type="Proteomes" id="UP000669060"/>
    </source>
</evidence>
<evidence type="ECO:0000256" key="1">
    <source>
        <dbReference type="ARBA" id="ARBA00008056"/>
    </source>
</evidence>
<evidence type="ECO:0000256" key="3">
    <source>
        <dbReference type="ARBA" id="ARBA00022723"/>
    </source>
</evidence>
<evidence type="ECO:0000256" key="4">
    <source>
        <dbReference type="ARBA" id="ARBA00023002"/>
    </source>
</evidence>
<evidence type="ECO:0000313" key="8">
    <source>
        <dbReference type="EMBL" id="MBO3278049.1"/>
    </source>
</evidence>
<name>A0ABS3TWJ8_9PSED</name>
<dbReference type="InterPro" id="IPR027443">
    <property type="entry name" value="IPNS-like_sf"/>
</dbReference>
<dbReference type="PROSITE" id="PS51471">
    <property type="entry name" value="FE2OG_OXY"/>
    <property type="match status" value="1"/>
</dbReference>
<dbReference type="RefSeq" id="WP_208316502.1">
    <property type="nucleotide sequence ID" value="NZ_JAELYA010000011.1"/>
</dbReference>
<dbReference type="Pfam" id="PF03171">
    <property type="entry name" value="2OG-FeII_Oxy"/>
    <property type="match status" value="1"/>
</dbReference>
<keyword evidence="3 6" id="KW-0479">Metal-binding</keyword>
<evidence type="ECO:0000256" key="5">
    <source>
        <dbReference type="ARBA" id="ARBA00023004"/>
    </source>
</evidence>
<proteinExistence type="inferred from homology"/>
<comment type="similarity">
    <text evidence="1 6">Belongs to the iron/ascorbate-dependent oxidoreductase family.</text>
</comment>
<sequence length="350" mass="38558">MASAPRAHSPHRAFKSLPLVDISGLDSADPLARQSTIDELDRAAREAGFLYLGGHGIPPRLIEALKARAREYFAQPPERKMRDYIGQSVNHSGYVPEGEEQFAGGTVDHKEAYDIGFDYLAETGRRPMLGPNQWPALPGFREDVQTYYAAVLELSNRLFRGFALALGLPEDAFTRHVSTPPSQLRLIHYPFNPSAPADRPGIGAHTDYECFTILLPTAPGLEVLNGAGEWIDVPLIDGTFVINIGDMLEVLSNGAYVATSHRVRKVAEERYSFPLFCACDYDTMIEPVASLVEKHGRRPYEPVVCGEHLYAQTIQTFGYLKHRLDAGELSLPSGAKGLSSYGRQSALEEA</sequence>
<dbReference type="EMBL" id="JAELYA010000011">
    <property type="protein sequence ID" value="MBO3278049.1"/>
    <property type="molecule type" value="Genomic_DNA"/>
</dbReference>
<dbReference type="PRINTS" id="PR00682">
    <property type="entry name" value="IPNSYNTHASE"/>
</dbReference>
<keyword evidence="4 6" id="KW-0560">Oxidoreductase</keyword>
<reference evidence="8 9" key="1">
    <citation type="submission" date="2020-12" db="EMBL/GenBank/DDBJ databases">
        <title>Pseudomonas schmalbachii sp. nov. isolated from millipede gut.</title>
        <authorList>
            <person name="Shelomi M."/>
        </authorList>
    </citation>
    <scope>NUCLEOTIDE SEQUENCE [LARGE SCALE GENOMIC DNA]</scope>
    <source>
        <strain evidence="8 9">Milli4</strain>
    </source>
</reference>
<comment type="subunit">
    <text evidence="2">Monomer.</text>
</comment>
<gene>
    <name evidence="8" type="ORF">JFY56_22765</name>
</gene>
<protein>
    <submittedName>
        <fullName evidence="8">Isopenicillin N synthase family oxygenase</fullName>
    </submittedName>
</protein>
<dbReference type="InterPro" id="IPR005123">
    <property type="entry name" value="Oxoglu/Fe-dep_dioxygenase_dom"/>
</dbReference>
<dbReference type="SUPFAM" id="SSF51197">
    <property type="entry name" value="Clavaminate synthase-like"/>
    <property type="match status" value="1"/>
</dbReference>
<accession>A0ABS3TWJ8</accession>
<dbReference type="InterPro" id="IPR026992">
    <property type="entry name" value="DIOX_N"/>
</dbReference>
<comment type="caution">
    <text evidence="8">The sequence shown here is derived from an EMBL/GenBank/DDBJ whole genome shotgun (WGS) entry which is preliminary data.</text>
</comment>
<evidence type="ECO:0000256" key="2">
    <source>
        <dbReference type="ARBA" id="ARBA00011245"/>
    </source>
</evidence>
<dbReference type="InterPro" id="IPR044861">
    <property type="entry name" value="IPNS-like_FE2OG_OXY"/>
</dbReference>
<dbReference type="Pfam" id="PF14226">
    <property type="entry name" value="DIOX_N"/>
    <property type="match status" value="1"/>
</dbReference>
<evidence type="ECO:0000259" key="7">
    <source>
        <dbReference type="PROSITE" id="PS51471"/>
    </source>
</evidence>
<dbReference type="PANTHER" id="PTHR10209">
    <property type="entry name" value="OXIDOREDUCTASE, 2OG-FE II OXYGENASE FAMILY PROTEIN"/>
    <property type="match status" value="1"/>
</dbReference>
<dbReference type="PANTHER" id="PTHR10209:SF885">
    <property type="entry name" value="2OG-FE(II) OXYGENASE FAMILY, PUTATIVE (AFU_ORTHOLOGUE AFUA_2G00750)-RELATED"/>
    <property type="match status" value="1"/>
</dbReference>
<keyword evidence="5 6" id="KW-0408">Iron</keyword>
<dbReference type="Gene3D" id="2.60.120.330">
    <property type="entry name" value="B-lactam Antibiotic, Isopenicillin N Synthase, Chain"/>
    <property type="match status" value="1"/>
</dbReference>
<feature type="domain" description="Fe2OG dioxygenase" evidence="7">
    <location>
        <begin position="180"/>
        <end position="279"/>
    </location>
</feature>
<dbReference type="Proteomes" id="UP000669060">
    <property type="component" value="Unassembled WGS sequence"/>
</dbReference>
<evidence type="ECO:0000256" key="6">
    <source>
        <dbReference type="RuleBase" id="RU003682"/>
    </source>
</evidence>